<name>A0A392VW87_9FABA</name>
<evidence type="ECO:0000313" key="2">
    <source>
        <dbReference type="Proteomes" id="UP000265520"/>
    </source>
</evidence>
<keyword evidence="2" id="KW-1185">Reference proteome</keyword>
<dbReference type="GO" id="GO:0004386">
    <property type="term" value="F:helicase activity"/>
    <property type="evidence" value="ECO:0007669"/>
    <property type="project" value="UniProtKB-KW"/>
</dbReference>
<keyword evidence="1" id="KW-0378">Hydrolase</keyword>
<keyword evidence="1" id="KW-0067">ATP-binding</keyword>
<feature type="non-terminal residue" evidence="1">
    <location>
        <position position="59"/>
    </location>
</feature>
<reference evidence="1 2" key="1">
    <citation type="journal article" date="2018" name="Front. Plant Sci.">
        <title>Red Clover (Trifolium pratense) and Zigzag Clover (T. medium) - A Picture of Genomic Similarities and Differences.</title>
        <authorList>
            <person name="Dluhosova J."/>
            <person name="Istvanek J."/>
            <person name="Nedelnik J."/>
            <person name="Repkova J."/>
        </authorList>
    </citation>
    <scope>NUCLEOTIDE SEQUENCE [LARGE SCALE GENOMIC DNA]</scope>
    <source>
        <strain evidence="2">cv. 10/8</strain>
        <tissue evidence="1">Leaf</tissue>
    </source>
</reference>
<proteinExistence type="predicted"/>
<sequence>MFASGWGTGGQTLAWRRQLRAWEEDELGECQTLLLTISLQDHSPDRWQWQPDQDSGYTV</sequence>
<dbReference type="EMBL" id="LXQA011280932">
    <property type="protein sequence ID" value="MCI91729.1"/>
    <property type="molecule type" value="Genomic_DNA"/>
</dbReference>
<organism evidence="1 2">
    <name type="scientific">Trifolium medium</name>
    <dbReference type="NCBI Taxonomy" id="97028"/>
    <lineage>
        <taxon>Eukaryota</taxon>
        <taxon>Viridiplantae</taxon>
        <taxon>Streptophyta</taxon>
        <taxon>Embryophyta</taxon>
        <taxon>Tracheophyta</taxon>
        <taxon>Spermatophyta</taxon>
        <taxon>Magnoliopsida</taxon>
        <taxon>eudicotyledons</taxon>
        <taxon>Gunneridae</taxon>
        <taxon>Pentapetalae</taxon>
        <taxon>rosids</taxon>
        <taxon>fabids</taxon>
        <taxon>Fabales</taxon>
        <taxon>Fabaceae</taxon>
        <taxon>Papilionoideae</taxon>
        <taxon>50 kb inversion clade</taxon>
        <taxon>NPAAA clade</taxon>
        <taxon>Hologalegina</taxon>
        <taxon>IRL clade</taxon>
        <taxon>Trifolieae</taxon>
        <taxon>Trifolium</taxon>
    </lineage>
</organism>
<comment type="caution">
    <text evidence="1">The sequence shown here is derived from an EMBL/GenBank/DDBJ whole genome shotgun (WGS) entry which is preliminary data.</text>
</comment>
<protein>
    <submittedName>
        <fullName evidence="1">Helicase-like protein</fullName>
    </submittedName>
</protein>
<dbReference type="AlphaFoldDB" id="A0A392VW87"/>
<accession>A0A392VW87</accession>
<keyword evidence="1" id="KW-0547">Nucleotide-binding</keyword>
<keyword evidence="1" id="KW-0347">Helicase</keyword>
<evidence type="ECO:0000313" key="1">
    <source>
        <dbReference type="EMBL" id="MCI91729.1"/>
    </source>
</evidence>
<dbReference type="Proteomes" id="UP000265520">
    <property type="component" value="Unassembled WGS sequence"/>
</dbReference>